<sequence>MDRLLLTLAFVAFFALCAWGMWRGWHRRAADQAGVLPALPQPAPELLDAPDVLPALTGVYIGTTSAENWQARIVAGDFGHRSAGALRLVDEGVLIERDGATTLWLPAHALRSARIDSKSAGKVVPGGGLLVLTWQHGDFDLDTSFRADDKSDYEKWVARLSEKAAPEGAASAAEQAVDGASDTAPQAPDRTEAGR</sequence>
<dbReference type="InterPro" id="IPR057446">
    <property type="entry name" value="PH_bac"/>
</dbReference>
<evidence type="ECO:0000259" key="2">
    <source>
        <dbReference type="Pfam" id="PF25362"/>
    </source>
</evidence>
<organism evidence="3 4">
    <name type="scientific">Actinoalloteichus hoggarensis</name>
    <dbReference type="NCBI Taxonomy" id="1470176"/>
    <lineage>
        <taxon>Bacteria</taxon>
        <taxon>Bacillati</taxon>
        <taxon>Actinomycetota</taxon>
        <taxon>Actinomycetes</taxon>
        <taxon>Pseudonocardiales</taxon>
        <taxon>Pseudonocardiaceae</taxon>
        <taxon>Actinoalloteichus</taxon>
    </lineage>
</organism>
<evidence type="ECO:0000313" key="4">
    <source>
        <dbReference type="Proteomes" id="UP000204221"/>
    </source>
</evidence>
<feature type="compositionally biased region" description="Low complexity" evidence="1">
    <location>
        <begin position="166"/>
        <end position="181"/>
    </location>
</feature>
<dbReference type="EMBL" id="CP022521">
    <property type="protein sequence ID" value="ASO19943.1"/>
    <property type="molecule type" value="Genomic_DNA"/>
</dbReference>
<reference evidence="3 4" key="1">
    <citation type="submission" date="2017-07" db="EMBL/GenBank/DDBJ databases">
        <title>Complete genome sequence of Actinoalloteichus hoggarensis DSM 45943, type strain of Actinoalloteichus hoggarensis.</title>
        <authorList>
            <person name="Ruckert C."/>
            <person name="Nouioui I."/>
            <person name="Willmese J."/>
            <person name="van Wezel G."/>
            <person name="Klenk H.-P."/>
            <person name="Kalinowski J."/>
            <person name="Zotchev S.B."/>
        </authorList>
    </citation>
    <scope>NUCLEOTIDE SEQUENCE [LARGE SCALE GENOMIC DNA]</scope>
    <source>
        <strain evidence="3 4">DSM 45943</strain>
    </source>
</reference>
<gene>
    <name evidence="3" type="ORF">AHOG_11500</name>
</gene>
<feature type="region of interest" description="Disordered" evidence="1">
    <location>
        <begin position="164"/>
        <end position="195"/>
    </location>
</feature>
<accession>A0A221W2L9</accession>
<keyword evidence="4" id="KW-1185">Reference proteome</keyword>
<feature type="domain" description="PH" evidence="2">
    <location>
        <begin position="37"/>
        <end position="160"/>
    </location>
</feature>
<dbReference type="KEGG" id="ahg:AHOG_11500"/>
<proteinExistence type="predicted"/>
<evidence type="ECO:0000256" key="1">
    <source>
        <dbReference type="SAM" id="MobiDB-lite"/>
    </source>
</evidence>
<dbReference type="AlphaFoldDB" id="A0A221W2L9"/>
<protein>
    <recommendedName>
        <fullName evidence="2">PH domain-containing protein</fullName>
    </recommendedName>
</protein>
<dbReference type="Pfam" id="PF25362">
    <property type="entry name" value="bPH_11"/>
    <property type="match status" value="1"/>
</dbReference>
<evidence type="ECO:0000313" key="3">
    <source>
        <dbReference type="EMBL" id="ASO19943.1"/>
    </source>
</evidence>
<name>A0A221W2L9_9PSEU</name>
<dbReference type="RefSeq" id="WP_221438362.1">
    <property type="nucleotide sequence ID" value="NZ_CP022521.1"/>
</dbReference>
<dbReference type="Proteomes" id="UP000204221">
    <property type="component" value="Chromosome"/>
</dbReference>